<dbReference type="SUPFAM" id="SSF46785">
    <property type="entry name" value="Winged helix' DNA-binding domain"/>
    <property type="match status" value="1"/>
</dbReference>
<dbReference type="PANTHER" id="PTHR43861">
    <property type="entry name" value="TRANS-ACONITATE 2-METHYLTRANSFERASE-RELATED"/>
    <property type="match status" value="1"/>
</dbReference>
<accession>A0A2K9LR52</accession>
<dbReference type="Proteomes" id="UP000235116">
    <property type="component" value="Chromosome"/>
</dbReference>
<dbReference type="PRINTS" id="PR00778">
    <property type="entry name" value="HTHARSR"/>
</dbReference>
<dbReference type="CDD" id="cd00090">
    <property type="entry name" value="HTH_ARSR"/>
    <property type="match status" value="1"/>
</dbReference>
<gene>
    <name evidence="2" type="ORF">Kalk_13060</name>
</gene>
<dbReference type="Gene3D" id="1.10.10.10">
    <property type="entry name" value="Winged helix-like DNA-binding domain superfamily/Winged helix DNA-binding domain"/>
    <property type="match status" value="1"/>
</dbReference>
<name>A0A2K9LR52_9GAMM</name>
<dbReference type="Pfam" id="PF13847">
    <property type="entry name" value="Methyltransf_31"/>
    <property type="match status" value="1"/>
</dbReference>
<evidence type="ECO:0000259" key="1">
    <source>
        <dbReference type="PROSITE" id="PS50987"/>
    </source>
</evidence>
<dbReference type="KEGG" id="kak:Kalk_13060"/>
<organism evidence="2 3">
    <name type="scientific">Ketobacter alkanivorans</name>
    <dbReference type="NCBI Taxonomy" id="1917421"/>
    <lineage>
        <taxon>Bacteria</taxon>
        <taxon>Pseudomonadati</taxon>
        <taxon>Pseudomonadota</taxon>
        <taxon>Gammaproteobacteria</taxon>
        <taxon>Pseudomonadales</taxon>
        <taxon>Ketobacteraceae</taxon>
        <taxon>Ketobacter</taxon>
    </lineage>
</organism>
<dbReference type="EMBL" id="CP022684">
    <property type="protein sequence ID" value="AUM13294.1"/>
    <property type="molecule type" value="Genomic_DNA"/>
</dbReference>
<dbReference type="Pfam" id="PF12840">
    <property type="entry name" value="HTH_20"/>
    <property type="match status" value="1"/>
</dbReference>
<protein>
    <submittedName>
        <fullName evidence="2">ArsR family transcriptional regulator</fullName>
    </submittedName>
</protein>
<dbReference type="InterPro" id="IPR036390">
    <property type="entry name" value="WH_DNA-bd_sf"/>
</dbReference>
<dbReference type="SUPFAM" id="SSF53335">
    <property type="entry name" value="S-adenosyl-L-methionine-dependent methyltransferases"/>
    <property type="match status" value="1"/>
</dbReference>
<feature type="domain" description="HTH arsR-type" evidence="1">
    <location>
        <begin position="8"/>
        <end position="109"/>
    </location>
</feature>
<dbReference type="OrthoDB" id="5297460at2"/>
<dbReference type="InterPro" id="IPR001845">
    <property type="entry name" value="HTH_ArsR_DNA-bd_dom"/>
</dbReference>
<dbReference type="InterPro" id="IPR029063">
    <property type="entry name" value="SAM-dependent_MTases_sf"/>
</dbReference>
<dbReference type="InterPro" id="IPR011991">
    <property type="entry name" value="ArsR-like_HTH"/>
</dbReference>
<proteinExistence type="predicted"/>
<dbReference type="CDD" id="cd02440">
    <property type="entry name" value="AdoMet_MTases"/>
    <property type="match status" value="1"/>
</dbReference>
<dbReference type="InterPro" id="IPR025714">
    <property type="entry name" value="Methyltranfer_dom"/>
</dbReference>
<dbReference type="InterPro" id="IPR036388">
    <property type="entry name" value="WH-like_DNA-bd_sf"/>
</dbReference>
<dbReference type="AlphaFoldDB" id="A0A2K9LR52"/>
<dbReference type="Gene3D" id="3.40.50.150">
    <property type="entry name" value="Vaccinia Virus protein VP39"/>
    <property type="match status" value="1"/>
</dbReference>
<dbReference type="GO" id="GO:0003700">
    <property type="term" value="F:DNA-binding transcription factor activity"/>
    <property type="evidence" value="ECO:0007669"/>
    <property type="project" value="InterPro"/>
</dbReference>
<dbReference type="RefSeq" id="WP_101894672.1">
    <property type="nucleotide sequence ID" value="NZ_CP022684.1"/>
</dbReference>
<dbReference type="PANTHER" id="PTHR43861:SF1">
    <property type="entry name" value="TRANS-ACONITATE 2-METHYLTRANSFERASE"/>
    <property type="match status" value="1"/>
</dbReference>
<reference evidence="3" key="1">
    <citation type="submission" date="2017-08" db="EMBL/GenBank/DDBJ databases">
        <title>Direct submision.</title>
        <authorList>
            <person name="Kim S.-J."/>
            <person name="Rhee S.-K."/>
        </authorList>
    </citation>
    <scope>NUCLEOTIDE SEQUENCE [LARGE SCALE GENOMIC DNA]</scope>
    <source>
        <strain evidence="3">GI5</strain>
    </source>
</reference>
<evidence type="ECO:0000313" key="2">
    <source>
        <dbReference type="EMBL" id="AUM13294.1"/>
    </source>
</evidence>
<dbReference type="SMART" id="SM00418">
    <property type="entry name" value="HTH_ARSR"/>
    <property type="match status" value="1"/>
</dbReference>
<keyword evidence="3" id="KW-1185">Reference proteome</keyword>
<dbReference type="PROSITE" id="PS50987">
    <property type="entry name" value="HTH_ARSR_2"/>
    <property type="match status" value="1"/>
</dbReference>
<dbReference type="NCBIfam" id="NF033788">
    <property type="entry name" value="HTH_metalloreg"/>
    <property type="match status" value="1"/>
</dbReference>
<evidence type="ECO:0000313" key="3">
    <source>
        <dbReference type="Proteomes" id="UP000235116"/>
    </source>
</evidence>
<sequence>MNASLPPVTADHLNSLAQLCKGTGDPLRLEVLRALKTDSFGVLELCDIFDTKQPAMSHHLKVLAKAGAVTTRREGNSIFYRRMLPDQNQPQGQLLNALFCAIDQIAISDDTRQRIEGIKQGREEAAREFFDRHAEQFREQQELIALFDQYADSVKDLLLQTNPHKGQQALEIGPGEGAFLATLAGLFHQVTAIDISREMLEKADALRQQQQLDNVTLLQADTEAAIKQGIKVDRIICNMVLHHVPSPADVFEDCAQLLQPGGALIVADLCRHDQDWAKQSCGDLWLGFDPEELTDWAQDAGLESTESLYVGLRNGFQIQVRRFDKPE</sequence>